<proteinExistence type="inferred from homology"/>
<dbReference type="Gene3D" id="2.10.109.10">
    <property type="entry name" value="Umud Fragment, subunit A"/>
    <property type="match status" value="1"/>
</dbReference>
<dbReference type="PRINTS" id="PR00727">
    <property type="entry name" value="LEADERPTASE"/>
</dbReference>
<feature type="transmembrane region" description="Helical" evidence="6">
    <location>
        <begin position="48"/>
        <end position="70"/>
    </location>
</feature>
<evidence type="ECO:0000313" key="9">
    <source>
        <dbReference type="EMBL" id="MFC6237849.1"/>
    </source>
</evidence>
<comment type="similarity">
    <text evidence="3 6">Belongs to the peptidase S26 family.</text>
</comment>
<keyword evidence="5 6" id="KW-0378">Hydrolase</keyword>
<keyword evidence="10" id="KW-1185">Reference proteome</keyword>
<keyword evidence="6" id="KW-0472">Membrane</keyword>
<comment type="catalytic activity">
    <reaction evidence="1 6">
        <text>Cleavage of hydrophobic, N-terminal signal or leader sequences from secreted and periplasmic proteins.</text>
        <dbReference type="EC" id="3.4.21.89"/>
    </reaction>
</comment>
<reference evidence="10" key="1">
    <citation type="journal article" date="2019" name="Int. J. Syst. Evol. Microbiol.">
        <title>The Global Catalogue of Microorganisms (GCM) 10K type strain sequencing project: providing services to taxonomists for standard genome sequencing and annotation.</title>
        <authorList>
            <consortium name="The Broad Institute Genomics Platform"/>
            <consortium name="The Broad Institute Genome Sequencing Center for Infectious Disease"/>
            <person name="Wu L."/>
            <person name="Ma J."/>
        </authorList>
    </citation>
    <scope>NUCLEOTIDE SEQUENCE [LARGE SCALE GENOMIC DNA]</scope>
    <source>
        <strain evidence="10">CGMCC 4.7317</strain>
    </source>
</reference>
<keyword evidence="6" id="KW-0645">Protease</keyword>
<dbReference type="EMBL" id="JBHSTI010000008">
    <property type="protein sequence ID" value="MFC6237849.1"/>
    <property type="molecule type" value="Genomic_DNA"/>
</dbReference>
<dbReference type="NCBIfam" id="TIGR02227">
    <property type="entry name" value="sigpep_I_bact"/>
    <property type="match status" value="1"/>
</dbReference>
<comment type="caution">
    <text evidence="9">The sequence shown here is derived from an EMBL/GenBank/DDBJ whole genome shotgun (WGS) entry which is preliminary data.</text>
</comment>
<gene>
    <name evidence="9" type="primary">lepB</name>
    <name evidence="9" type="ORF">ACFQGU_08165</name>
</gene>
<name>A0ABW1T0K5_9ACTN</name>
<evidence type="ECO:0000256" key="1">
    <source>
        <dbReference type="ARBA" id="ARBA00000677"/>
    </source>
</evidence>
<feature type="region of interest" description="Disordered" evidence="7">
    <location>
        <begin position="1"/>
        <end position="30"/>
    </location>
</feature>
<dbReference type="RefSeq" id="WP_386765523.1">
    <property type="nucleotide sequence ID" value="NZ_JBHSTI010000008.1"/>
</dbReference>
<dbReference type="Proteomes" id="UP001596138">
    <property type="component" value="Unassembled WGS sequence"/>
</dbReference>
<protein>
    <recommendedName>
        <fullName evidence="4 6">Signal peptidase I</fullName>
        <ecNumber evidence="4 6">3.4.21.89</ecNumber>
    </recommendedName>
</protein>
<evidence type="ECO:0000256" key="2">
    <source>
        <dbReference type="ARBA" id="ARBA00004401"/>
    </source>
</evidence>
<dbReference type="InterPro" id="IPR036286">
    <property type="entry name" value="LexA/Signal_pep-like_sf"/>
</dbReference>
<comment type="subcellular location">
    <subcellularLocation>
        <location evidence="2">Cell membrane</location>
        <topology evidence="2">Single-pass type II membrane protein</topology>
    </subcellularLocation>
    <subcellularLocation>
        <location evidence="6">Membrane</location>
        <topology evidence="6">Single-pass type II membrane protein</topology>
    </subcellularLocation>
</comment>
<evidence type="ECO:0000256" key="5">
    <source>
        <dbReference type="ARBA" id="ARBA00022801"/>
    </source>
</evidence>
<evidence type="ECO:0000256" key="4">
    <source>
        <dbReference type="ARBA" id="ARBA00013208"/>
    </source>
</evidence>
<dbReference type="PROSITE" id="PS00761">
    <property type="entry name" value="SPASE_I_3"/>
    <property type="match status" value="1"/>
</dbReference>
<keyword evidence="6" id="KW-1133">Transmembrane helix</keyword>
<dbReference type="InterPro" id="IPR019758">
    <property type="entry name" value="Pept_S26A_signal_pept_1_CS"/>
</dbReference>
<dbReference type="InterPro" id="IPR000223">
    <property type="entry name" value="Pept_S26A_signal_pept_1"/>
</dbReference>
<dbReference type="Pfam" id="PF10502">
    <property type="entry name" value="Peptidase_S26"/>
    <property type="match status" value="1"/>
</dbReference>
<dbReference type="PANTHER" id="PTHR43390:SF1">
    <property type="entry name" value="CHLOROPLAST PROCESSING PEPTIDASE"/>
    <property type="match status" value="1"/>
</dbReference>
<organism evidence="9 10">
    <name type="scientific">Longivirga aurantiaca</name>
    <dbReference type="NCBI Taxonomy" id="1837743"/>
    <lineage>
        <taxon>Bacteria</taxon>
        <taxon>Bacillati</taxon>
        <taxon>Actinomycetota</taxon>
        <taxon>Actinomycetes</taxon>
        <taxon>Sporichthyales</taxon>
        <taxon>Sporichthyaceae</taxon>
        <taxon>Longivirga</taxon>
    </lineage>
</organism>
<dbReference type="PANTHER" id="PTHR43390">
    <property type="entry name" value="SIGNAL PEPTIDASE I"/>
    <property type="match status" value="1"/>
</dbReference>
<feature type="domain" description="Peptidase S26" evidence="8">
    <location>
        <begin position="45"/>
        <end position="238"/>
    </location>
</feature>
<dbReference type="InterPro" id="IPR019533">
    <property type="entry name" value="Peptidase_S26"/>
</dbReference>
<evidence type="ECO:0000259" key="8">
    <source>
        <dbReference type="Pfam" id="PF10502"/>
    </source>
</evidence>
<keyword evidence="6" id="KW-0812">Transmembrane</keyword>
<accession>A0ABW1T0K5</accession>
<sequence>MADQTDLGPARPEPADPGPRSRPSGGRHARVEAVPEHHHGSFWKELPILLLVAFGLAFLVKTFVVQAFYIPSGSMEQTLQVGDRVLVNKVVYKTRDIERGDVVVFNGVDSFTPEVEIAEPTDLVPKVVTWFGRTFGFAPPDERDFVKRVIGVGGDHVVCCDAKGRVTVNDVPLDESSYLYPDNKPSNNPFDVIVPAGKLWVMGDHRDASSDSRAHLGDPGGGFVPADRVIGRAFAVLWPTDHAQWLEIPDTFATIDQKG</sequence>
<evidence type="ECO:0000313" key="10">
    <source>
        <dbReference type="Proteomes" id="UP001596138"/>
    </source>
</evidence>
<evidence type="ECO:0000256" key="3">
    <source>
        <dbReference type="ARBA" id="ARBA00009370"/>
    </source>
</evidence>
<evidence type="ECO:0000256" key="6">
    <source>
        <dbReference type="RuleBase" id="RU362042"/>
    </source>
</evidence>
<dbReference type="EC" id="3.4.21.89" evidence="4 6"/>
<evidence type="ECO:0000256" key="7">
    <source>
        <dbReference type="SAM" id="MobiDB-lite"/>
    </source>
</evidence>
<dbReference type="SUPFAM" id="SSF51306">
    <property type="entry name" value="LexA/Signal peptidase"/>
    <property type="match status" value="1"/>
</dbReference>
<dbReference type="CDD" id="cd06530">
    <property type="entry name" value="S26_SPase_I"/>
    <property type="match status" value="1"/>
</dbReference>
<dbReference type="GO" id="GO:0009003">
    <property type="term" value="F:signal peptidase activity"/>
    <property type="evidence" value="ECO:0007669"/>
    <property type="project" value="UniProtKB-EC"/>
</dbReference>